<name>A0A0S4JJZ3_BODSA</name>
<reference evidence="7" key="1">
    <citation type="submission" date="2015-09" db="EMBL/GenBank/DDBJ databases">
        <authorList>
            <consortium name="Pathogen Informatics"/>
        </authorList>
    </citation>
    <scope>NUCLEOTIDE SEQUENCE [LARGE SCALE GENOMIC DNA]</scope>
    <source>
        <strain evidence="7">Lake Konstanz</strain>
    </source>
</reference>
<sequence length="590" mass="65395">TPQNSRQSISGASAAASMIVRVQSAPTASAKLTQMQLGLHHNTRGPVDASAAATGITVPRSGHVGVPEKVFLDRIAPIMCPTYPKGTASWYNSIDTNSAGSVTWVKFARYLQTYYEAVRAKAQRDATLSQHVRYDDIPIGRLQRGPPYRAIQVRESRTQFFLLCTDGCARAVSKDTMKAVDIVHYADPGDPHPIDIKVQLERNQLYVCLPNGFVFVYDITGHLTRQGNITRVFRIGEDHPYNDKGWDKNGGIAVMPKLAKFDPLHMQLPDNGSKYREIPTAIVTGCDVFPLSLHAHCRCGAVRVSLCVCGGLGVVARGQLTCVDPYQETPGSKDQLFFAGFEHGHIALYRPPAVCPVVSAPRKASFMAQPHNDRMTCLRYCNTFPDLRGLLTSSEGGHLALLDVDTAEVVVTFRDQLSDTMTLSDGGGWVNGCRPVHAFDVSQQMPIIGSCGHMRGVTLWSATMRRKIGSFHDHRGPVHSLCFNQSAYHLITIGGDRTMRIWDIRTMKAVQVVVDRERVDSQFFFWSHAWSDSMVRHNEAKNWVVSRPPRSCAQSLFQSVGVSPYHHRRGSYDEDMGHSHNESCASCRRS</sequence>
<dbReference type="PROSITE" id="PS50082">
    <property type="entry name" value="WD_REPEATS_2"/>
    <property type="match status" value="1"/>
</dbReference>
<dbReference type="InterPro" id="IPR019775">
    <property type="entry name" value="WD40_repeat_CS"/>
</dbReference>
<dbReference type="GO" id="GO:0005840">
    <property type="term" value="C:ribosome"/>
    <property type="evidence" value="ECO:0007669"/>
    <property type="project" value="UniProtKB-KW"/>
</dbReference>
<evidence type="ECO:0000256" key="3">
    <source>
        <dbReference type="ARBA" id="ARBA00022980"/>
    </source>
</evidence>
<dbReference type="SMART" id="SM00320">
    <property type="entry name" value="WD40"/>
    <property type="match status" value="2"/>
</dbReference>
<proteinExistence type="predicted"/>
<feature type="compositionally biased region" description="Basic and acidic residues" evidence="5">
    <location>
        <begin position="571"/>
        <end position="581"/>
    </location>
</feature>
<evidence type="ECO:0000313" key="6">
    <source>
        <dbReference type="EMBL" id="CUG91801.1"/>
    </source>
</evidence>
<keyword evidence="3" id="KW-0687">Ribonucleoprotein</keyword>
<organism evidence="6 7">
    <name type="scientific">Bodo saltans</name>
    <name type="common">Flagellated protozoan</name>
    <dbReference type="NCBI Taxonomy" id="75058"/>
    <lineage>
        <taxon>Eukaryota</taxon>
        <taxon>Discoba</taxon>
        <taxon>Euglenozoa</taxon>
        <taxon>Kinetoplastea</taxon>
        <taxon>Metakinetoplastina</taxon>
        <taxon>Eubodonida</taxon>
        <taxon>Bodonidae</taxon>
        <taxon>Bodo</taxon>
    </lineage>
</organism>
<evidence type="ECO:0000256" key="1">
    <source>
        <dbReference type="ARBA" id="ARBA00022574"/>
    </source>
</evidence>
<feature type="repeat" description="WD" evidence="4">
    <location>
        <begin position="471"/>
        <end position="512"/>
    </location>
</feature>
<dbReference type="Pfam" id="PF00400">
    <property type="entry name" value="WD40"/>
    <property type="match status" value="1"/>
</dbReference>
<dbReference type="SUPFAM" id="SSF50978">
    <property type="entry name" value="WD40 repeat-like"/>
    <property type="match status" value="1"/>
</dbReference>
<dbReference type="AlphaFoldDB" id="A0A0S4JJZ3"/>
<gene>
    <name evidence="6" type="ORF">BSAL_34200</name>
</gene>
<dbReference type="PROSITE" id="PS00678">
    <property type="entry name" value="WD_REPEATS_1"/>
    <property type="match status" value="1"/>
</dbReference>
<dbReference type="Proteomes" id="UP000051952">
    <property type="component" value="Unassembled WGS sequence"/>
</dbReference>
<dbReference type="InterPro" id="IPR036322">
    <property type="entry name" value="WD40_repeat_dom_sf"/>
</dbReference>
<accession>A0A0S4JJZ3</accession>
<dbReference type="PANTHER" id="PTHR44324:SF4">
    <property type="entry name" value="WD40 REPEAT DOMAIN 95"/>
    <property type="match status" value="1"/>
</dbReference>
<evidence type="ECO:0000256" key="5">
    <source>
        <dbReference type="SAM" id="MobiDB-lite"/>
    </source>
</evidence>
<dbReference type="OrthoDB" id="10251154at2759"/>
<dbReference type="VEuPathDB" id="TriTrypDB:BSAL_34200"/>
<feature type="region of interest" description="Disordered" evidence="5">
    <location>
        <begin position="571"/>
        <end position="590"/>
    </location>
</feature>
<evidence type="ECO:0000256" key="2">
    <source>
        <dbReference type="ARBA" id="ARBA00022737"/>
    </source>
</evidence>
<dbReference type="EMBL" id="CYKH01001972">
    <property type="protein sequence ID" value="CUG91801.1"/>
    <property type="molecule type" value="Genomic_DNA"/>
</dbReference>
<evidence type="ECO:0000256" key="4">
    <source>
        <dbReference type="PROSITE-ProRule" id="PRU00221"/>
    </source>
</evidence>
<evidence type="ECO:0000313" key="7">
    <source>
        <dbReference type="Proteomes" id="UP000051952"/>
    </source>
</evidence>
<keyword evidence="2" id="KW-0677">Repeat</keyword>
<dbReference type="PANTHER" id="PTHR44324">
    <property type="entry name" value="WD40 REPEAT DOMAIN 95"/>
    <property type="match status" value="1"/>
</dbReference>
<keyword evidence="1 4" id="KW-0853">WD repeat</keyword>
<dbReference type="Gene3D" id="2.130.10.10">
    <property type="entry name" value="YVTN repeat-like/Quinoprotein amine dehydrogenase"/>
    <property type="match status" value="1"/>
</dbReference>
<dbReference type="PROSITE" id="PS50294">
    <property type="entry name" value="WD_REPEATS_REGION"/>
    <property type="match status" value="1"/>
</dbReference>
<feature type="non-terminal residue" evidence="6">
    <location>
        <position position="1"/>
    </location>
</feature>
<protein>
    <submittedName>
        <fullName evidence="6">WD40 repeat-containing protein, putative</fullName>
    </submittedName>
</protein>
<dbReference type="InterPro" id="IPR015943">
    <property type="entry name" value="WD40/YVTN_repeat-like_dom_sf"/>
</dbReference>
<dbReference type="InterPro" id="IPR001680">
    <property type="entry name" value="WD40_rpt"/>
</dbReference>
<keyword evidence="3" id="KW-0689">Ribosomal protein</keyword>
<keyword evidence="7" id="KW-1185">Reference proteome</keyword>
<dbReference type="InterPro" id="IPR051242">
    <property type="entry name" value="WD-EF-hand_domain"/>
</dbReference>